<evidence type="ECO:0000313" key="1">
    <source>
        <dbReference type="EMBL" id="CAI9949793.1"/>
    </source>
</evidence>
<dbReference type="Proteomes" id="UP001642409">
    <property type="component" value="Unassembled WGS sequence"/>
</dbReference>
<reference evidence="2 4" key="2">
    <citation type="submission" date="2024-07" db="EMBL/GenBank/DDBJ databases">
        <authorList>
            <person name="Akdeniz Z."/>
        </authorList>
    </citation>
    <scope>NUCLEOTIDE SEQUENCE [LARGE SCALE GENOMIC DNA]</scope>
</reference>
<name>A0AA86Q210_9EUKA</name>
<gene>
    <name evidence="1" type="ORF">HINF_LOCUS37438</name>
    <name evidence="2" type="ORF">HINF_LOCUS43001</name>
    <name evidence="3" type="ORF">HINF_LOCUS60526</name>
</gene>
<accession>A0AA86Q210</accession>
<evidence type="ECO:0000313" key="4">
    <source>
        <dbReference type="Proteomes" id="UP001642409"/>
    </source>
</evidence>
<dbReference type="EMBL" id="CAXDID020000355">
    <property type="protein sequence ID" value="CAL6081734.1"/>
    <property type="molecule type" value="Genomic_DNA"/>
</dbReference>
<evidence type="ECO:0000313" key="2">
    <source>
        <dbReference type="EMBL" id="CAL6049080.1"/>
    </source>
</evidence>
<dbReference type="AlphaFoldDB" id="A0AA86Q210"/>
<reference evidence="1" key="1">
    <citation type="submission" date="2023-06" db="EMBL/GenBank/DDBJ databases">
        <authorList>
            <person name="Kurt Z."/>
        </authorList>
    </citation>
    <scope>NUCLEOTIDE SEQUENCE</scope>
</reference>
<keyword evidence="4" id="KW-1185">Reference proteome</keyword>
<sequence length="279" mass="30164">MSIPEYSQMFNEINRPLTTRQIQSVEVTKTFKGHNSSATVEYQPGFIQLSGQVQHKNFSAQQTLSSELNSVSQVGFHSDSLAANAIMEVTPLIVQPTIVEQLLGKNNVKTSFTSNFRSNAVLRSDNSVATVMYNQRGNIVAGSFHQKCGKFSTGCEMVNVVDKDLKMYAVGATFENEKVKAVAQTNSSKSGAIGVLVKNVKNCQVSSKVQLKYTDKLEYQGQVGLSKMFSRGQVSVSVGSDKTVNADVRAVVGQNVLCQVCLNGDITSGNVQSGLGIVF</sequence>
<protein>
    <submittedName>
        <fullName evidence="1">Tom40</fullName>
    </submittedName>
</protein>
<organism evidence="1">
    <name type="scientific">Hexamita inflata</name>
    <dbReference type="NCBI Taxonomy" id="28002"/>
    <lineage>
        <taxon>Eukaryota</taxon>
        <taxon>Metamonada</taxon>
        <taxon>Diplomonadida</taxon>
        <taxon>Hexamitidae</taxon>
        <taxon>Hexamitinae</taxon>
        <taxon>Hexamita</taxon>
    </lineage>
</organism>
<proteinExistence type="predicted"/>
<dbReference type="EMBL" id="CATOUU010000804">
    <property type="protein sequence ID" value="CAI9949793.1"/>
    <property type="molecule type" value="Genomic_DNA"/>
</dbReference>
<evidence type="ECO:0000313" key="3">
    <source>
        <dbReference type="EMBL" id="CAL6081734.1"/>
    </source>
</evidence>
<dbReference type="EMBL" id="CAXDID020000177">
    <property type="protein sequence ID" value="CAL6049080.1"/>
    <property type="molecule type" value="Genomic_DNA"/>
</dbReference>
<comment type="caution">
    <text evidence="1">The sequence shown here is derived from an EMBL/GenBank/DDBJ whole genome shotgun (WGS) entry which is preliminary data.</text>
</comment>